<dbReference type="Proteomes" id="UP000181909">
    <property type="component" value="Unassembled WGS sequence"/>
</dbReference>
<dbReference type="EMBL" id="FPJO01000073">
    <property type="protein sequence ID" value="SFY45413.1"/>
    <property type="molecule type" value="Genomic_DNA"/>
</dbReference>
<proteinExistence type="predicted"/>
<evidence type="ECO:0000256" key="2">
    <source>
        <dbReference type="ARBA" id="ARBA00022723"/>
    </source>
</evidence>
<accession>A0A1K2FEF3</accession>
<feature type="region of interest" description="Disordered" evidence="3">
    <location>
        <begin position="170"/>
        <end position="204"/>
    </location>
</feature>
<dbReference type="OrthoDB" id="3699454at2"/>
<evidence type="ECO:0000313" key="6">
    <source>
        <dbReference type="Proteomes" id="UP000181909"/>
    </source>
</evidence>
<evidence type="ECO:0000256" key="3">
    <source>
        <dbReference type="SAM" id="MobiDB-lite"/>
    </source>
</evidence>
<feature type="domain" description="DDE Tnp4" evidence="4">
    <location>
        <begin position="62"/>
        <end position="224"/>
    </location>
</feature>
<keyword evidence="5" id="KW-0255">Endonuclease</keyword>
<keyword evidence="5" id="KW-0540">Nuclease</keyword>
<dbReference type="GO" id="GO:0004519">
    <property type="term" value="F:endonuclease activity"/>
    <property type="evidence" value="ECO:0007669"/>
    <property type="project" value="UniProtKB-KW"/>
</dbReference>
<dbReference type="InterPro" id="IPR027806">
    <property type="entry name" value="HARBI1_dom"/>
</dbReference>
<organism evidence="5 6">
    <name type="scientific">Streptomyces atratus</name>
    <dbReference type="NCBI Taxonomy" id="1893"/>
    <lineage>
        <taxon>Bacteria</taxon>
        <taxon>Bacillati</taxon>
        <taxon>Actinomycetota</taxon>
        <taxon>Actinomycetes</taxon>
        <taxon>Kitasatosporales</taxon>
        <taxon>Streptomycetaceae</taxon>
        <taxon>Streptomyces</taxon>
    </lineage>
</organism>
<protein>
    <submittedName>
        <fullName evidence="5">DDE superfamily endonuclease</fullName>
    </submittedName>
</protein>
<dbReference type="RefSeq" id="WP_072489783.1">
    <property type="nucleotide sequence ID" value="NZ_CP108284.1"/>
</dbReference>
<dbReference type="Pfam" id="PF13359">
    <property type="entry name" value="DDE_Tnp_4"/>
    <property type="match status" value="1"/>
</dbReference>
<dbReference type="STRING" id="1893.SAMN02787144_10739"/>
<dbReference type="GO" id="GO:0046872">
    <property type="term" value="F:metal ion binding"/>
    <property type="evidence" value="ECO:0007669"/>
    <property type="project" value="UniProtKB-KW"/>
</dbReference>
<evidence type="ECO:0000313" key="5">
    <source>
        <dbReference type="EMBL" id="SFY45413.1"/>
    </source>
</evidence>
<comment type="cofactor">
    <cofactor evidence="1">
        <name>a divalent metal cation</name>
        <dbReference type="ChEBI" id="CHEBI:60240"/>
    </cofactor>
</comment>
<reference evidence="5 6" key="1">
    <citation type="submission" date="2016-11" db="EMBL/GenBank/DDBJ databases">
        <authorList>
            <person name="Jaros S."/>
            <person name="Januszkiewicz K."/>
            <person name="Wedrychowicz H."/>
        </authorList>
    </citation>
    <scope>NUCLEOTIDE SEQUENCE [LARGE SCALE GENOMIC DNA]</scope>
    <source>
        <strain evidence="5 6">OK807</strain>
    </source>
</reference>
<keyword evidence="5" id="KW-0378">Hydrolase</keyword>
<evidence type="ECO:0000259" key="4">
    <source>
        <dbReference type="Pfam" id="PF13359"/>
    </source>
</evidence>
<name>A0A1K2FEF3_STRAR</name>
<sequence length="227" mass="24275">MLILGWFRDRACVHCLARDTGISQATGYRYLHEGIDVLAGQAPNLHNVLDRCRREGMTHVVLDGTLIESDRVAGTHLNAEGKEVDTWYSAKHKAFGANVQFLPAPDGTPSWVSDAEPGSVPDITAARAHCLSALYKAAADGLPILADAGYQGAGIGTPVQEAPRRLLPAASSRQPHLQHAPARSAGPRRTGRSRAQRTLAHPQKHITLSPAVGAIAKAALVLNNAWR</sequence>
<dbReference type="AlphaFoldDB" id="A0A1K2FEF3"/>
<keyword evidence="2" id="KW-0479">Metal-binding</keyword>
<evidence type="ECO:0000256" key="1">
    <source>
        <dbReference type="ARBA" id="ARBA00001968"/>
    </source>
</evidence>
<gene>
    <name evidence="5" type="ORF">SAMN02787144_10739</name>
</gene>